<protein>
    <submittedName>
        <fullName evidence="2">Beta-ketoacyl synthase chain length factor</fullName>
    </submittedName>
</protein>
<accession>A0ABS5ZB17</accession>
<evidence type="ECO:0000313" key="3">
    <source>
        <dbReference type="Proteomes" id="UP000690515"/>
    </source>
</evidence>
<dbReference type="EMBL" id="JAGSOY010000017">
    <property type="protein sequence ID" value="MBU2711251.1"/>
    <property type="molecule type" value="Genomic_DNA"/>
</dbReference>
<gene>
    <name evidence="2" type="ORF">KCG35_09270</name>
</gene>
<dbReference type="Pfam" id="PF13723">
    <property type="entry name" value="Ketoacyl-synt_2"/>
    <property type="match status" value="1"/>
</dbReference>
<organism evidence="2 3">
    <name type="scientific">Zooshikella harenae</name>
    <dbReference type="NCBI Taxonomy" id="2827238"/>
    <lineage>
        <taxon>Bacteria</taxon>
        <taxon>Pseudomonadati</taxon>
        <taxon>Pseudomonadota</taxon>
        <taxon>Gammaproteobacteria</taxon>
        <taxon>Oceanospirillales</taxon>
        <taxon>Zooshikellaceae</taxon>
        <taxon>Zooshikella</taxon>
    </lineage>
</organism>
<dbReference type="SUPFAM" id="SSF53901">
    <property type="entry name" value="Thiolase-like"/>
    <property type="match status" value="1"/>
</dbReference>
<dbReference type="InterPro" id="IPR014030">
    <property type="entry name" value="Ketoacyl_synth_N"/>
</dbReference>
<dbReference type="RefSeq" id="WP_215819415.1">
    <property type="nucleotide sequence ID" value="NZ_JAGSOY010000017.1"/>
</dbReference>
<dbReference type="InterPro" id="IPR016039">
    <property type="entry name" value="Thiolase-like"/>
</dbReference>
<sequence length="249" mass="27989">MLSISFRVNHWYVCAPEVEVGSHGNGWQENKQPFKTSNKQPDYSIIPAVYKRRLSSLGKLGLYVALKCLEDTPCKYMPCVFGSRHGDTQRMLQMLKDLRGQEYISPIHFSHSVYNGTAGILSILTKNTAAISAVSAGRSTLAAGFLEAWLQLTSQPEIDHVLFVYYDEPLTDMLTGFNDEKPFHGASAWVLSLPEYGQGQVISMKGVVANNTLKDELSQPEKFLNFWLTPKQKGISHTDGMMHWEWVKA</sequence>
<feature type="domain" description="Beta-ketoacyl synthase-like N-terminal" evidence="1">
    <location>
        <begin position="27"/>
        <end position="246"/>
    </location>
</feature>
<name>A0ABS5ZB17_9GAMM</name>
<keyword evidence="3" id="KW-1185">Reference proteome</keyword>
<evidence type="ECO:0000313" key="2">
    <source>
        <dbReference type="EMBL" id="MBU2711251.1"/>
    </source>
</evidence>
<proteinExistence type="predicted"/>
<reference evidence="2 3" key="1">
    <citation type="submission" date="2021-04" db="EMBL/GenBank/DDBJ databases">
        <authorList>
            <person name="Pira H."/>
            <person name="Risdian C."/>
            <person name="Wink J."/>
        </authorList>
    </citation>
    <scope>NUCLEOTIDE SEQUENCE [LARGE SCALE GENOMIC DNA]</scope>
    <source>
        <strain evidence="2 3">WH53</strain>
    </source>
</reference>
<evidence type="ECO:0000259" key="1">
    <source>
        <dbReference type="Pfam" id="PF13723"/>
    </source>
</evidence>
<dbReference type="Proteomes" id="UP000690515">
    <property type="component" value="Unassembled WGS sequence"/>
</dbReference>
<comment type="caution">
    <text evidence="2">The sequence shown here is derived from an EMBL/GenBank/DDBJ whole genome shotgun (WGS) entry which is preliminary data.</text>
</comment>